<dbReference type="GO" id="GO:0005524">
    <property type="term" value="F:ATP binding"/>
    <property type="evidence" value="ECO:0007669"/>
    <property type="project" value="UniProtKB-KW"/>
</dbReference>
<organism evidence="5 6">
    <name type="scientific">Terrilactibacillus laevilacticus</name>
    <dbReference type="NCBI Taxonomy" id="1380157"/>
    <lineage>
        <taxon>Bacteria</taxon>
        <taxon>Bacillati</taxon>
        <taxon>Bacillota</taxon>
        <taxon>Bacilli</taxon>
        <taxon>Bacillales</taxon>
        <taxon>Bacillaceae</taxon>
        <taxon>Terrilactibacillus</taxon>
    </lineage>
</organism>
<dbReference type="InterPro" id="IPR027417">
    <property type="entry name" value="P-loop_NTPase"/>
</dbReference>
<proteinExistence type="predicted"/>
<dbReference type="InterPro" id="IPR025302">
    <property type="entry name" value="DrrA1/2-like_C"/>
</dbReference>
<evidence type="ECO:0000313" key="5">
    <source>
        <dbReference type="EMBL" id="MFD2617026.1"/>
    </source>
</evidence>
<dbReference type="Pfam" id="PF00005">
    <property type="entry name" value="ABC_tran"/>
    <property type="match status" value="1"/>
</dbReference>
<keyword evidence="1" id="KW-0813">Transport</keyword>
<evidence type="ECO:0000256" key="3">
    <source>
        <dbReference type="ARBA" id="ARBA00022840"/>
    </source>
</evidence>
<gene>
    <name evidence="5" type="ORF">ACFSTF_06825</name>
</gene>
<dbReference type="PROSITE" id="PS50893">
    <property type="entry name" value="ABC_TRANSPORTER_2"/>
    <property type="match status" value="1"/>
</dbReference>
<dbReference type="InterPro" id="IPR003593">
    <property type="entry name" value="AAA+_ATPase"/>
</dbReference>
<sequence length="311" mass="34398">MIIDVSNLVKRYNDFLAIDHMSLQIKDGEIFGLLGPNGAGKTTLTKTLLGLCKYDSGSIKLFGSELIESEKKIKERIGLVPQDIAIYDELTAIENVQLFGKLYGLSGSQLKAGVKEALEFTGLYKLKDKSPSQFSGGMKRRLNIACAIVHKPDLLIMDEPTVGIDPQSRNYILESVNKLNKQGCTIIYISHYMEEVAAICSQIAIVDKGRIIAQGTKEELAKLIEGDQVLLITVQSVDFSTIEKLEKVPMVKDITLNHNQIRIISSDSVINQVMNLLISNDVQINKIVTNSPSLEDVFLTLTGRALREESN</sequence>
<dbReference type="PANTHER" id="PTHR43582:SF2">
    <property type="entry name" value="LINEARMYCIN RESISTANCE ATP-BINDING PROTEIN LNRL"/>
    <property type="match status" value="1"/>
</dbReference>
<dbReference type="SUPFAM" id="SSF52540">
    <property type="entry name" value="P-loop containing nucleoside triphosphate hydrolases"/>
    <property type="match status" value="1"/>
</dbReference>
<keyword evidence="3 5" id="KW-0067">ATP-binding</keyword>
<feature type="domain" description="ABC transporter" evidence="4">
    <location>
        <begin position="3"/>
        <end position="233"/>
    </location>
</feature>
<dbReference type="Proteomes" id="UP001597458">
    <property type="component" value="Unassembled WGS sequence"/>
</dbReference>
<accession>A0ABW5PQA7</accession>
<evidence type="ECO:0000313" key="6">
    <source>
        <dbReference type="Proteomes" id="UP001597458"/>
    </source>
</evidence>
<comment type="caution">
    <text evidence="5">The sequence shown here is derived from an EMBL/GenBank/DDBJ whole genome shotgun (WGS) entry which is preliminary data.</text>
</comment>
<name>A0ABW5PQA7_9BACI</name>
<dbReference type="PROSITE" id="PS00211">
    <property type="entry name" value="ABC_TRANSPORTER_1"/>
    <property type="match status" value="1"/>
</dbReference>
<keyword evidence="6" id="KW-1185">Reference proteome</keyword>
<dbReference type="InterPro" id="IPR003439">
    <property type="entry name" value="ABC_transporter-like_ATP-bd"/>
</dbReference>
<protein>
    <submittedName>
        <fullName evidence="5">ATP-binding cassette domain-containing protein</fullName>
    </submittedName>
</protein>
<dbReference type="Pfam" id="PF13732">
    <property type="entry name" value="DrrA1-3_C"/>
    <property type="match status" value="1"/>
</dbReference>
<dbReference type="RefSeq" id="WP_141189146.1">
    <property type="nucleotide sequence ID" value="NZ_JBHUMR010000008.1"/>
</dbReference>
<evidence type="ECO:0000259" key="4">
    <source>
        <dbReference type="PROSITE" id="PS50893"/>
    </source>
</evidence>
<evidence type="ECO:0000256" key="1">
    <source>
        <dbReference type="ARBA" id="ARBA00022448"/>
    </source>
</evidence>
<dbReference type="Gene3D" id="3.40.50.300">
    <property type="entry name" value="P-loop containing nucleotide triphosphate hydrolases"/>
    <property type="match status" value="1"/>
</dbReference>
<dbReference type="InterPro" id="IPR017871">
    <property type="entry name" value="ABC_transporter-like_CS"/>
</dbReference>
<keyword evidence="2" id="KW-0547">Nucleotide-binding</keyword>
<evidence type="ECO:0000256" key="2">
    <source>
        <dbReference type="ARBA" id="ARBA00022741"/>
    </source>
</evidence>
<reference evidence="6" key="1">
    <citation type="journal article" date="2019" name="Int. J. Syst. Evol. Microbiol.">
        <title>The Global Catalogue of Microorganisms (GCM) 10K type strain sequencing project: providing services to taxonomists for standard genome sequencing and annotation.</title>
        <authorList>
            <consortium name="The Broad Institute Genomics Platform"/>
            <consortium name="The Broad Institute Genome Sequencing Center for Infectious Disease"/>
            <person name="Wu L."/>
            <person name="Ma J."/>
        </authorList>
    </citation>
    <scope>NUCLEOTIDE SEQUENCE [LARGE SCALE GENOMIC DNA]</scope>
    <source>
        <strain evidence="6">TISTR 2241</strain>
    </source>
</reference>
<dbReference type="EMBL" id="JBHUMR010000008">
    <property type="protein sequence ID" value="MFD2617026.1"/>
    <property type="molecule type" value="Genomic_DNA"/>
</dbReference>
<dbReference type="PANTHER" id="PTHR43582">
    <property type="entry name" value="LINEARMYCIN RESISTANCE ATP-BINDING PROTEIN LNRL"/>
    <property type="match status" value="1"/>
</dbReference>
<dbReference type="SMART" id="SM00382">
    <property type="entry name" value="AAA"/>
    <property type="match status" value="1"/>
</dbReference>